<dbReference type="EMBL" id="UYWY01003143">
    <property type="protein sequence ID" value="VDM28564.1"/>
    <property type="molecule type" value="Genomic_DNA"/>
</dbReference>
<reference evidence="6" key="1">
    <citation type="submission" date="2016-06" db="UniProtKB">
        <authorList>
            <consortium name="WormBaseParasite"/>
        </authorList>
    </citation>
    <scope>IDENTIFICATION</scope>
</reference>
<proteinExistence type="predicted"/>
<evidence type="ECO:0000259" key="3">
    <source>
        <dbReference type="PROSITE" id="PS50206"/>
    </source>
</evidence>
<keyword evidence="1" id="KW-0808">Transferase</keyword>
<keyword evidence="5" id="KW-1185">Reference proteome</keyword>
<feature type="domain" description="Rhodanese" evidence="3">
    <location>
        <begin position="60"/>
        <end position="145"/>
    </location>
</feature>
<protein>
    <submittedName>
        <fullName evidence="6">Rhodanese domain-containing protein</fullName>
    </submittedName>
</protein>
<dbReference type="AlphaFoldDB" id="A0A183U2X7"/>
<dbReference type="Pfam" id="PF00581">
    <property type="entry name" value="Rhodanese"/>
    <property type="match status" value="1"/>
</dbReference>
<keyword evidence="2" id="KW-0677">Repeat</keyword>
<dbReference type="Gene3D" id="3.40.250.10">
    <property type="entry name" value="Rhodanese-like domain"/>
    <property type="match status" value="1"/>
</dbReference>
<name>A0A183U2X7_TOXCA</name>
<dbReference type="PANTHER" id="PTHR11364">
    <property type="entry name" value="THIOSULFATE SULFERTANSFERASE"/>
    <property type="match status" value="1"/>
</dbReference>
<dbReference type="GO" id="GO:0004792">
    <property type="term" value="F:thiosulfate-cyanide sulfurtransferase activity"/>
    <property type="evidence" value="ECO:0007669"/>
    <property type="project" value="TreeGrafter"/>
</dbReference>
<organism evidence="5 6">
    <name type="scientific">Toxocara canis</name>
    <name type="common">Canine roundworm</name>
    <dbReference type="NCBI Taxonomy" id="6265"/>
    <lineage>
        <taxon>Eukaryota</taxon>
        <taxon>Metazoa</taxon>
        <taxon>Ecdysozoa</taxon>
        <taxon>Nematoda</taxon>
        <taxon>Chromadorea</taxon>
        <taxon>Rhabditida</taxon>
        <taxon>Spirurina</taxon>
        <taxon>Ascaridomorpha</taxon>
        <taxon>Ascaridoidea</taxon>
        <taxon>Toxocaridae</taxon>
        <taxon>Toxocara</taxon>
    </lineage>
</organism>
<dbReference type="WBParaSite" id="TCNE_0000284701-mRNA-1">
    <property type="protein sequence ID" value="TCNE_0000284701-mRNA-1"/>
    <property type="gene ID" value="TCNE_0000284701"/>
</dbReference>
<gene>
    <name evidence="4" type="ORF">TCNE_LOCUS2847</name>
</gene>
<evidence type="ECO:0000313" key="6">
    <source>
        <dbReference type="WBParaSite" id="TCNE_0000284701-mRNA-1"/>
    </source>
</evidence>
<dbReference type="SUPFAM" id="SSF52821">
    <property type="entry name" value="Rhodanese/Cell cycle control phosphatase"/>
    <property type="match status" value="1"/>
</dbReference>
<dbReference type="PANTHER" id="PTHR11364:SF30">
    <property type="entry name" value="RHODANESE DOMAIN-CONTAINING PROTEIN"/>
    <property type="match status" value="1"/>
</dbReference>
<evidence type="ECO:0000313" key="4">
    <source>
        <dbReference type="EMBL" id="VDM28564.1"/>
    </source>
</evidence>
<dbReference type="InterPro" id="IPR036873">
    <property type="entry name" value="Rhodanese-like_dom_sf"/>
</dbReference>
<sequence length="153" mass="17718">MDSYHRLSSSYCPQLLLPRSLRFLSVLWKYVQCRGPALVNAIFFERTSEYNGIGTGAVFGHIRSAVNVPIDDVFGWHDQRWLNTSELVRIFADSGLHPSKPVIVYCSTSVRSSMIWFALRKCNYNATIYFGSWPEWLIRAPDFLKIIPERRRA</sequence>
<evidence type="ECO:0000256" key="1">
    <source>
        <dbReference type="ARBA" id="ARBA00022679"/>
    </source>
</evidence>
<dbReference type="PROSITE" id="PS50206">
    <property type="entry name" value="RHODANESE_3"/>
    <property type="match status" value="1"/>
</dbReference>
<accession>A0A183U2X7</accession>
<dbReference type="GO" id="GO:0005739">
    <property type="term" value="C:mitochondrion"/>
    <property type="evidence" value="ECO:0007669"/>
    <property type="project" value="TreeGrafter"/>
</dbReference>
<dbReference type="Proteomes" id="UP000050794">
    <property type="component" value="Unassembled WGS sequence"/>
</dbReference>
<evidence type="ECO:0000256" key="2">
    <source>
        <dbReference type="ARBA" id="ARBA00022737"/>
    </source>
</evidence>
<dbReference type="SMART" id="SM00450">
    <property type="entry name" value="RHOD"/>
    <property type="match status" value="1"/>
</dbReference>
<reference evidence="4 5" key="2">
    <citation type="submission" date="2018-11" db="EMBL/GenBank/DDBJ databases">
        <authorList>
            <consortium name="Pathogen Informatics"/>
        </authorList>
    </citation>
    <scope>NUCLEOTIDE SEQUENCE [LARGE SCALE GENOMIC DNA]</scope>
</reference>
<evidence type="ECO:0000313" key="5">
    <source>
        <dbReference type="Proteomes" id="UP000050794"/>
    </source>
</evidence>
<dbReference type="InterPro" id="IPR001763">
    <property type="entry name" value="Rhodanese-like_dom"/>
</dbReference>
<dbReference type="InterPro" id="IPR045078">
    <property type="entry name" value="TST/MPST-like"/>
</dbReference>